<keyword evidence="4" id="KW-1185">Reference proteome</keyword>
<reference evidence="3 4" key="1">
    <citation type="submission" date="2018-10" db="EMBL/GenBank/DDBJ databases">
        <title>Genomic Encyclopedia of Archaeal and Bacterial Type Strains, Phase II (KMG-II): from individual species to whole genera.</title>
        <authorList>
            <person name="Goeker M."/>
        </authorList>
    </citation>
    <scope>NUCLEOTIDE SEQUENCE [LARGE SCALE GENOMIC DNA]</scope>
    <source>
        <strain evidence="3 4">DSM 43383</strain>
    </source>
</reference>
<evidence type="ECO:0000313" key="3">
    <source>
        <dbReference type="EMBL" id="RKS72122.1"/>
    </source>
</evidence>
<feature type="domain" description="DUF397" evidence="2">
    <location>
        <begin position="6"/>
        <end position="59"/>
    </location>
</feature>
<gene>
    <name evidence="3" type="ORF">BZB76_4937</name>
</gene>
<accession>A0A495QIY3</accession>
<dbReference type="Pfam" id="PF04149">
    <property type="entry name" value="DUF397"/>
    <property type="match status" value="1"/>
</dbReference>
<comment type="caution">
    <text evidence="3">The sequence shown here is derived from an EMBL/GenBank/DDBJ whole genome shotgun (WGS) entry which is preliminary data.</text>
</comment>
<sequence>MNLSTAKWRKSSHSSGNGGDCVELARIDDTIAIRDSKNPHGPKLLLTPQTLHHLTQTIKNT</sequence>
<name>A0A495QIY3_9ACTN</name>
<organism evidence="3 4">
    <name type="scientific">Actinomadura pelletieri DSM 43383</name>
    <dbReference type="NCBI Taxonomy" id="1120940"/>
    <lineage>
        <taxon>Bacteria</taxon>
        <taxon>Bacillati</taxon>
        <taxon>Actinomycetota</taxon>
        <taxon>Actinomycetes</taxon>
        <taxon>Streptosporangiales</taxon>
        <taxon>Thermomonosporaceae</taxon>
        <taxon>Actinomadura</taxon>
    </lineage>
</organism>
<dbReference type="RefSeq" id="WP_121436691.1">
    <property type="nucleotide sequence ID" value="NZ_RBWU01000005.1"/>
</dbReference>
<dbReference type="Proteomes" id="UP000274601">
    <property type="component" value="Unassembled WGS sequence"/>
</dbReference>
<dbReference type="OrthoDB" id="3431580at2"/>
<proteinExistence type="predicted"/>
<feature type="region of interest" description="Disordered" evidence="1">
    <location>
        <begin position="1"/>
        <end position="20"/>
    </location>
</feature>
<evidence type="ECO:0000259" key="2">
    <source>
        <dbReference type="Pfam" id="PF04149"/>
    </source>
</evidence>
<evidence type="ECO:0000256" key="1">
    <source>
        <dbReference type="SAM" id="MobiDB-lite"/>
    </source>
</evidence>
<protein>
    <submittedName>
        <fullName evidence="3">Uncharacterized protein DUF397</fullName>
    </submittedName>
</protein>
<dbReference type="AlphaFoldDB" id="A0A495QIY3"/>
<dbReference type="EMBL" id="RBWU01000005">
    <property type="protein sequence ID" value="RKS72122.1"/>
    <property type="molecule type" value="Genomic_DNA"/>
</dbReference>
<dbReference type="InterPro" id="IPR007278">
    <property type="entry name" value="DUF397"/>
</dbReference>
<evidence type="ECO:0000313" key="4">
    <source>
        <dbReference type="Proteomes" id="UP000274601"/>
    </source>
</evidence>